<dbReference type="GO" id="GO:0071978">
    <property type="term" value="P:bacterial-type flagellum-dependent swarming motility"/>
    <property type="evidence" value="ECO:0007669"/>
    <property type="project" value="TreeGrafter"/>
</dbReference>
<dbReference type="Pfam" id="PF00460">
    <property type="entry name" value="Flg_bb_rod"/>
    <property type="match status" value="1"/>
</dbReference>
<dbReference type="PANTHER" id="PTHR30435:SF19">
    <property type="entry name" value="FLAGELLAR BASAL-BODY ROD PROTEIN FLGG"/>
    <property type="match status" value="1"/>
</dbReference>
<evidence type="ECO:0000256" key="2">
    <source>
        <dbReference type="RuleBase" id="RU362116"/>
    </source>
</evidence>
<dbReference type="InterPro" id="IPR010930">
    <property type="entry name" value="Flg_bb/hook_C_dom"/>
</dbReference>
<dbReference type="SUPFAM" id="SSF117143">
    <property type="entry name" value="Flagellar hook protein flgE"/>
    <property type="match status" value="1"/>
</dbReference>
<dbReference type="InterPro" id="IPR012836">
    <property type="entry name" value="FlgF"/>
</dbReference>
<keyword evidence="6" id="KW-0966">Cell projection</keyword>
<protein>
    <submittedName>
        <fullName evidence="6">Flagellar basal-body rod protein FlgF</fullName>
    </submittedName>
</protein>
<feature type="domain" description="Flagellar hook protein FlgE/F/G-like D1" evidence="5">
    <location>
        <begin position="91"/>
        <end position="152"/>
    </location>
</feature>
<comment type="similarity">
    <text evidence="1 2">Belongs to the flagella basal body rod proteins family.</text>
</comment>
<evidence type="ECO:0000313" key="7">
    <source>
        <dbReference type="Proteomes" id="UP001329915"/>
    </source>
</evidence>
<dbReference type="KEGG" id="dbc:MFMK1_003457"/>
<gene>
    <name evidence="6" type="primary">flgF</name>
    <name evidence="6" type="ORF">MFMK1_003457</name>
</gene>
<proteinExistence type="inferred from homology"/>
<comment type="subcellular location">
    <subcellularLocation>
        <location evidence="2">Bacterial flagellum basal body</location>
    </subcellularLocation>
</comment>
<dbReference type="InterPro" id="IPR053967">
    <property type="entry name" value="LlgE_F_G-like_D1"/>
</dbReference>
<keyword evidence="6" id="KW-0969">Cilium</keyword>
<dbReference type="GO" id="GO:0030694">
    <property type="term" value="C:bacterial-type flagellum basal body, rod"/>
    <property type="evidence" value="ECO:0007669"/>
    <property type="project" value="InterPro"/>
</dbReference>
<dbReference type="Proteomes" id="UP001329915">
    <property type="component" value="Chromosome"/>
</dbReference>
<dbReference type="RefSeq" id="WP_366922972.1">
    <property type="nucleotide sequence ID" value="NZ_CP121694.1"/>
</dbReference>
<evidence type="ECO:0000313" key="6">
    <source>
        <dbReference type="EMBL" id="WRO23594.1"/>
    </source>
</evidence>
<feature type="domain" description="Flagellar basal-body/hook protein C-terminal" evidence="4">
    <location>
        <begin position="198"/>
        <end position="241"/>
    </location>
</feature>
<name>A0AAU0UW88_9FIRM</name>
<evidence type="ECO:0000256" key="1">
    <source>
        <dbReference type="ARBA" id="ARBA00009677"/>
    </source>
</evidence>
<organism evidence="6 7">
    <name type="scientific">Metallumcola ferriviriculae</name>
    <dbReference type="NCBI Taxonomy" id="3039180"/>
    <lineage>
        <taxon>Bacteria</taxon>
        <taxon>Bacillati</taxon>
        <taxon>Bacillota</taxon>
        <taxon>Clostridia</taxon>
        <taxon>Neomoorellales</taxon>
        <taxon>Desulfitibacteraceae</taxon>
        <taxon>Metallumcola</taxon>
    </lineage>
</organism>
<keyword evidence="7" id="KW-1185">Reference proteome</keyword>
<evidence type="ECO:0000259" key="4">
    <source>
        <dbReference type="Pfam" id="PF06429"/>
    </source>
</evidence>
<dbReference type="EMBL" id="CP121694">
    <property type="protein sequence ID" value="WRO23594.1"/>
    <property type="molecule type" value="Genomic_DNA"/>
</dbReference>
<dbReference type="NCBIfam" id="TIGR03506">
    <property type="entry name" value="FlgEFG_subfam"/>
    <property type="match status" value="1"/>
</dbReference>
<feature type="domain" description="Flagellar basal body rod protein N-terminal" evidence="3">
    <location>
        <begin position="5"/>
        <end position="35"/>
    </location>
</feature>
<dbReference type="AlphaFoldDB" id="A0AAU0UW88"/>
<keyword evidence="6" id="KW-0282">Flagellum</keyword>
<evidence type="ECO:0000259" key="5">
    <source>
        <dbReference type="Pfam" id="PF22692"/>
    </source>
</evidence>
<accession>A0AAU0UW88</accession>
<dbReference type="InterPro" id="IPR001444">
    <property type="entry name" value="Flag_bb_rod_N"/>
</dbReference>
<dbReference type="Pfam" id="PF06429">
    <property type="entry name" value="Flg_bbr_C"/>
    <property type="match status" value="1"/>
</dbReference>
<keyword evidence="2" id="KW-0975">Bacterial flagellum</keyword>
<dbReference type="Pfam" id="PF22692">
    <property type="entry name" value="LlgE_F_G_D1"/>
    <property type="match status" value="1"/>
</dbReference>
<reference evidence="6 7" key="1">
    <citation type="submission" date="2023-04" db="EMBL/GenBank/DDBJ databases">
        <authorList>
            <person name="Hsu D."/>
        </authorList>
    </citation>
    <scope>NUCLEOTIDE SEQUENCE [LARGE SCALE GENOMIC DNA]</scope>
    <source>
        <strain evidence="6 7">MK1</strain>
    </source>
</reference>
<dbReference type="NCBIfam" id="TIGR02490">
    <property type="entry name" value="flgF"/>
    <property type="match status" value="1"/>
</dbReference>
<sequence>MFRGLYAATTGMVTQQIKQEGISNNLVNANTPGYKRDDTVLKAFPEVMLAEVGKGHADKIGTITQGALVDERVTIQQPGALEETGRNLDLAIVGNGYFTVDTPSGLRYTKNGHFQLNNDGYLVTEEGYDVLGEDGRIKLDSKEFAVDDQGNLMIDGNQEARLRVTTFHNPNSLLKEKDVLFRPTEATIIDDDVRYLVRQKMLEKSNVNLVKEMVNLMSGIRAFESNQRIIQAYDQMLGKSASEIGRID</sequence>
<dbReference type="InterPro" id="IPR037925">
    <property type="entry name" value="FlgE/F/G-like"/>
</dbReference>
<evidence type="ECO:0000259" key="3">
    <source>
        <dbReference type="Pfam" id="PF00460"/>
    </source>
</evidence>
<dbReference type="InterPro" id="IPR020013">
    <property type="entry name" value="Flagellar_FlgE/F/G"/>
</dbReference>
<dbReference type="PANTHER" id="PTHR30435">
    <property type="entry name" value="FLAGELLAR PROTEIN"/>
    <property type="match status" value="1"/>
</dbReference>